<dbReference type="Gene3D" id="2.30.30.190">
    <property type="entry name" value="CAP Gly-rich-like domain"/>
    <property type="match status" value="2"/>
</dbReference>
<feature type="compositionally biased region" description="Basic and acidic residues" evidence="3">
    <location>
        <begin position="2100"/>
        <end position="2109"/>
    </location>
</feature>
<dbReference type="GO" id="GO:0005634">
    <property type="term" value="C:nucleus"/>
    <property type="evidence" value="ECO:0007669"/>
    <property type="project" value="TreeGrafter"/>
</dbReference>
<dbReference type="GO" id="GO:0031122">
    <property type="term" value="P:cytoplasmic microtubule organization"/>
    <property type="evidence" value="ECO:0007669"/>
    <property type="project" value="TreeGrafter"/>
</dbReference>
<dbReference type="Pfam" id="PF05729">
    <property type="entry name" value="NACHT"/>
    <property type="match status" value="1"/>
</dbReference>
<feature type="region of interest" description="Disordered" evidence="3">
    <location>
        <begin position="1231"/>
        <end position="1277"/>
    </location>
</feature>
<accession>A0AA36J2L2</accession>
<dbReference type="SMART" id="SM01052">
    <property type="entry name" value="CAP_GLY"/>
    <property type="match status" value="2"/>
</dbReference>
<evidence type="ECO:0000256" key="3">
    <source>
        <dbReference type="SAM" id="MobiDB-lite"/>
    </source>
</evidence>
<dbReference type="GO" id="GO:0035371">
    <property type="term" value="C:microtubule plus-end"/>
    <property type="evidence" value="ECO:0007669"/>
    <property type="project" value="TreeGrafter"/>
</dbReference>
<dbReference type="CDD" id="cd00084">
    <property type="entry name" value="HMG-box_SF"/>
    <property type="match status" value="1"/>
</dbReference>
<dbReference type="SUPFAM" id="SSF74924">
    <property type="entry name" value="Cap-Gly domain"/>
    <property type="match status" value="2"/>
</dbReference>
<dbReference type="PROSITE" id="PS51257">
    <property type="entry name" value="PROKAR_LIPOPROTEIN"/>
    <property type="match status" value="1"/>
</dbReference>
<name>A0AA36J2L2_9DINO</name>
<dbReference type="SUPFAM" id="SSF47095">
    <property type="entry name" value="HMG-box"/>
    <property type="match status" value="1"/>
</dbReference>
<keyword evidence="2" id="KW-0963">Cytoplasm</keyword>
<comment type="caution">
    <text evidence="5">The sequence shown here is derived from an EMBL/GenBank/DDBJ whole genome shotgun (WGS) entry which is preliminary data.</text>
</comment>
<organism evidence="5 6">
    <name type="scientific">Effrenium voratum</name>
    <dbReference type="NCBI Taxonomy" id="2562239"/>
    <lineage>
        <taxon>Eukaryota</taxon>
        <taxon>Sar</taxon>
        <taxon>Alveolata</taxon>
        <taxon>Dinophyceae</taxon>
        <taxon>Suessiales</taxon>
        <taxon>Symbiodiniaceae</taxon>
        <taxon>Effrenium</taxon>
    </lineage>
</organism>
<dbReference type="GO" id="GO:0051010">
    <property type="term" value="F:microtubule plus-end binding"/>
    <property type="evidence" value="ECO:0007669"/>
    <property type="project" value="TreeGrafter"/>
</dbReference>
<feature type="non-terminal residue" evidence="5">
    <location>
        <position position="2333"/>
    </location>
</feature>
<evidence type="ECO:0000256" key="2">
    <source>
        <dbReference type="ARBA" id="ARBA00022490"/>
    </source>
</evidence>
<reference evidence="5" key="1">
    <citation type="submission" date="2023-08" db="EMBL/GenBank/DDBJ databases">
        <authorList>
            <person name="Chen Y."/>
            <person name="Shah S."/>
            <person name="Dougan E. K."/>
            <person name="Thang M."/>
            <person name="Chan C."/>
        </authorList>
    </citation>
    <scope>NUCLEOTIDE SEQUENCE</scope>
</reference>
<dbReference type="PROSITE" id="PS50245">
    <property type="entry name" value="CAP_GLY_2"/>
    <property type="match status" value="2"/>
</dbReference>
<dbReference type="InterPro" id="IPR036910">
    <property type="entry name" value="HMG_box_dom_sf"/>
</dbReference>
<dbReference type="InterPro" id="IPR027417">
    <property type="entry name" value="P-loop_NTPase"/>
</dbReference>
<evidence type="ECO:0000259" key="4">
    <source>
        <dbReference type="PROSITE" id="PS50245"/>
    </source>
</evidence>
<dbReference type="SUPFAM" id="SSF52540">
    <property type="entry name" value="P-loop containing nucleoside triphosphate hydrolases"/>
    <property type="match status" value="1"/>
</dbReference>
<dbReference type="InterPro" id="IPR036859">
    <property type="entry name" value="CAP-Gly_dom_sf"/>
</dbReference>
<dbReference type="Gene3D" id="1.10.30.10">
    <property type="entry name" value="High mobility group box domain"/>
    <property type="match status" value="1"/>
</dbReference>
<dbReference type="Gene3D" id="3.40.50.300">
    <property type="entry name" value="P-loop containing nucleotide triphosphate hydrolases"/>
    <property type="match status" value="1"/>
</dbReference>
<evidence type="ECO:0000256" key="1">
    <source>
        <dbReference type="ARBA" id="ARBA00004496"/>
    </source>
</evidence>
<dbReference type="Proteomes" id="UP001178507">
    <property type="component" value="Unassembled WGS sequence"/>
</dbReference>
<feature type="region of interest" description="Disordered" evidence="3">
    <location>
        <begin position="360"/>
        <end position="400"/>
    </location>
</feature>
<dbReference type="EMBL" id="CAUJNA010003301">
    <property type="protein sequence ID" value="CAJ1398477.1"/>
    <property type="molecule type" value="Genomic_DNA"/>
</dbReference>
<dbReference type="InterPro" id="IPR000938">
    <property type="entry name" value="CAP-Gly_domain"/>
</dbReference>
<dbReference type="InterPro" id="IPR007111">
    <property type="entry name" value="NACHT_NTPase"/>
</dbReference>
<feature type="compositionally biased region" description="Basic residues" evidence="3">
    <location>
        <begin position="2090"/>
        <end position="2099"/>
    </location>
</feature>
<feature type="region of interest" description="Disordered" evidence="3">
    <location>
        <begin position="2082"/>
        <end position="2111"/>
    </location>
</feature>
<feature type="domain" description="CAP-Gly" evidence="4">
    <location>
        <begin position="54"/>
        <end position="96"/>
    </location>
</feature>
<evidence type="ECO:0000313" key="6">
    <source>
        <dbReference type="Proteomes" id="UP001178507"/>
    </source>
</evidence>
<feature type="compositionally biased region" description="Basic and acidic residues" evidence="3">
    <location>
        <begin position="1231"/>
        <end position="1241"/>
    </location>
</feature>
<comment type="subcellular location">
    <subcellularLocation>
        <location evidence="1">Cytoplasm</location>
    </subcellularLocation>
</comment>
<dbReference type="PROSITE" id="PS00845">
    <property type="entry name" value="CAP_GLY_1"/>
    <property type="match status" value="1"/>
</dbReference>
<feature type="compositionally biased region" description="Low complexity" evidence="3">
    <location>
        <begin position="197"/>
        <end position="212"/>
    </location>
</feature>
<sequence>MKAAKATLRVSRAAPKPRPSAAAVVPANITVGCRVAVRVVEGEDPLPGVVLFIGETKFAEGPWLGIELDEPKGKNNGKVQDVVYFTCRPNHGIFVRAAKVLKLEEQPKSNAQEASPANADASQFAVGARVLVRTLENVQGTVRFNGSTQFAEGEWLGVELDQPQGKNDGTVRGVAYFSCPPLHGLFARPGNLVLDQSAASSTSPTTTPQSAAETLQEAQDPGFPGESTREASKAEPLTVKVPQDVLPQISKELKEQFLSEVQQFEEWRTAPRCLGNRELTGWGAFLKEQRALPREGEVSLRQVAEAAAERWRELGAEEKERYRLQAETAVRRGATYRPKAMAGGAFASAVYGLETKLKAKTRDEPEEAQDLDKKERKKAEKKRSPEATASLAQLREERWASQGPDSTVPVFLWELEEHKVDKALSGDLHLPSPETDKVGHLDPDITRFTRMKTMKGLEVLLLSFNEATQACKVVYPSRDENRVGWVSLLELRFLAPVEDFEPLAVELEDEDFFPPEVGDLHRVHRAGGKDQYAVKEVWEDEDTGFYHWTYGDKLIDSQAHATCCSAHGKFLIPFRRLPKVDIEQMKRDEVAKRETRKSRKTPESWSDLPLLWRMMQAGKAHLEVANPGAAISELAALTGKKRGGKRNAVAALPNAVRKRRQQVEVKCTAEAFLCQPGSRFGLLSQNALGLSCIMRCVTAVELLTDGSGKVKVKTDNCEEESTIDPTPSQAMKFPQLEYEGGTELTVLLADGRLVNGTVTRNERWNRYAITAQGEEELVDLNEANHVKGHMANFDVELYREYCTAQRDRYRFLEDSITCQKMDVETQVIYIDTAVENAKVSTPDIKSLATMLLDSDGERYLGQQLAYRCLMVAGPGTGKTWSSCQLMYHLSKACTANADTRGLVKMPVLLFVQKMAGMMRTEGVTDKAYAEMSLAAKDDVLNKPWLEEAFKTEYNAKYGEALMRALRLRAAVVILDGIDEASDVKGVMQDYILRRLVPMQICLVVTSRPEGVSAALKSLRKSFAVMSLKPLSDEQQKQIILNQVQKEGNEFFEKLLKFAEIRAKHDNIYYNQAFSNPEDRRFMEKKLPATNRFKREDGSWDRKKLQHTLSGEVIQPAGDQLTAKYLQNASAYFTEELFGEMDRMLADQQPTAELGKLVKEKFPGTEAFPSGPSLAQKLYELAEKKKDTHQSLWSKVVSATDQLLAVAEHFKPLFEKTVDALCINVKKQLQRDKEKMEKKPPAEELQLPTVACESAEQEGQKDQKEQGEQKEPEEESDEYELIIGPLKDPVRIHEKAADDYADRFPELLPEANVVDVIRARLVCSSGTQMKTFLEKIAKGFKTEIDGQEAKLTLARSKNKFSSKDSDPSRFRNVLLNLELTSNNVSHFVELQVHHKLILDYNEVSHAHDYYDFFRRELANQYGKEMETSLNFMLEERMLLFKEISEVPVLLSVMTMALLHSRNMPSNLNELYDMGLRNMLMSRLGEASEDEDRTWHIMKLIALQNHFNSKRIFTAKDVEEALRAEPELLPLFRRFVDDADVPFVKILADGEDAEFQFRHLSFQEALVAKVLGENDARAAEAAQMLKQQHGSFAEFLNNPFMRNMLRIGAGQVGDAFGKYWALTSPLTDDGVAGLWNLLLGARKLILVSFLHGHNEDKFPPKCDDWYQSLFTFSKPQGKGTVMYSLSKVNSQVKNLQSALVTYEACHILFRGGIDTSAFEAPSTSFPALWSGKCQALDISKAPTRVVQQLAFNWKNCLVHFQETERDFLEAPKLKWEIAHRVPELHRLSGPRWVFVSKNPQEPFSFNPCECVQVFPVYLAGSCCSFIQSPPFMKHVKPPNEGVADALCLEKKTAPAESVYQASFKPGFEDLFAVSEVVAGKRLQLAPDPRTAEHYARVFKAFRGSQARQHVVLRFASRMAAFRTWREACKKAETETVADGAGEAAEAEAVVPEAPEAAPMPMEAEVTGDDNEASEAMPADEEPVREAKHYEDTGGNAEVFRPRNAAKGLTWLKCMWSRAWNAQGERLSDFQHALQEMPPPVLEEVAPRSLRRWLLRGGKWDFSLKPWPQLDTHVVASDAVLPKAKEAKEAKKPKAKAKAKTKKDKEAEDKKAASSWEATLAGARGIENPLAGKEQQWSTDFTAIVPLDADVIKHDCILESQAPDIRCLRGHKLLRKVVDDDGSDDSDDEGAQCSRCYQPIKAKDSYYICEPMADETKDTFCDERVMCSKCHANAQKAYWKAHTQDASAESRQKDMRAALMGFANHEELRKVVSTTRQMGGHCPKNHKLQLYESDSVTCDKCGIANDGEGIFYGCKFHARECNYDQCEKCFKEGREA</sequence>
<gene>
    <name evidence="5" type="ORF">EVOR1521_LOCUS22268</name>
</gene>
<dbReference type="PANTHER" id="PTHR18916:SF85">
    <property type="entry name" value="TUBULIN-FOLDING COFACTOR B"/>
    <property type="match status" value="1"/>
</dbReference>
<feature type="compositionally biased region" description="Basic and acidic residues" evidence="3">
    <location>
        <begin position="370"/>
        <end position="385"/>
    </location>
</feature>
<evidence type="ECO:0000313" key="5">
    <source>
        <dbReference type="EMBL" id="CAJ1398477.1"/>
    </source>
</evidence>
<dbReference type="Pfam" id="PF01302">
    <property type="entry name" value="CAP_GLY"/>
    <property type="match status" value="2"/>
</dbReference>
<dbReference type="PANTHER" id="PTHR18916">
    <property type="entry name" value="DYNACTIN 1-RELATED MICROTUBULE-BINDING"/>
    <property type="match status" value="1"/>
</dbReference>
<keyword evidence="6" id="KW-1185">Reference proteome</keyword>
<feature type="compositionally biased region" description="Basic and acidic residues" evidence="3">
    <location>
        <begin position="1257"/>
        <end position="1269"/>
    </location>
</feature>
<protein>
    <recommendedName>
        <fullName evidence="4">CAP-Gly domain-containing protein</fullName>
    </recommendedName>
</protein>
<feature type="domain" description="CAP-Gly" evidence="4">
    <location>
        <begin position="146"/>
        <end position="188"/>
    </location>
</feature>
<proteinExistence type="predicted"/>
<feature type="region of interest" description="Disordered" evidence="3">
    <location>
        <begin position="197"/>
        <end position="235"/>
    </location>
</feature>
<dbReference type="GO" id="GO:0005938">
    <property type="term" value="C:cell cortex"/>
    <property type="evidence" value="ECO:0007669"/>
    <property type="project" value="TreeGrafter"/>
</dbReference>